<name>A0A177ATW7_9BILA</name>
<evidence type="ECO:0000256" key="6">
    <source>
        <dbReference type="ARBA" id="ARBA00022679"/>
    </source>
</evidence>
<gene>
    <name evidence="13" type="ORF">A3Q56_07467</name>
</gene>
<reference evidence="13 14" key="1">
    <citation type="submission" date="2016-04" db="EMBL/GenBank/DDBJ databases">
        <title>The genome of Intoshia linei affirms orthonectids as highly simplified spiralians.</title>
        <authorList>
            <person name="Mikhailov K.V."/>
            <person name="Slusarev G.S."/>
            <person name="Nikitin M.A."/>
            <person name="Logacheva M.D."/>
            <person name="Penin A."/>
            <person name="Aleoshin V."/>
            <person name="Panchin Y.V."/>
        </authorList>
    </citation>
    <scope>NUCLEOTIDE SEQUENCE [LARGE SCALE GENOMIC DNA]</scope>
    <source>
        <strain evidence="13">Intl2013</strain>
        <tissue evidence="13">Whole animal</tissue>
    </source>
</reference>
<evidence type="ECO:0000259" key="12">
    <source>
        <dbReference type="Pfam" id="PF02434"/>
    </source>
</evidence>
<dbReference type="EMBL" id="LWCA01001601">
    <property type="protein sequence ID" value="OAF64811.1"/>
    <property type="molecule type" value="Genomic_DNA"/>
</dbReference>
<comment type="pathway">
    <text evidence="2">Protein modification; protein glycosylation.</text>
</comment>
<keyword evidence="8" id="KW-0547">Nucleotide-binding</keyword>
<evidence type="ECO:0000313" key="13">
    <source>
        <dbReference type="EMBL" id="OAF64811.1"/>
    </source>
</evidence>
<evidence type="ECO:0000256" key="7">
    <source>
        <dbReference type="ARBA" id="ARBA00022692"/>
    </source>
</evidence>
<evidence type="ECO:0000313" key="14">
    <source>
        <dbReference type="Proteomes" id="UP000078046"/>
    </source>
</evidence>
<dbReference type="Proteomes" id="UP000078046">
    <property type="component" value="Unassembled WGS sequence"/>
</dbReference>
<keyword evidence="7" id="KW-0812">Transmembrane</keyword>
<dbReference type="PANTHER" id="PTHR23033:SF14">
    <property type="entry name" value="GLYCOPROTEIN-N-ACETYLGALACTOSAMINE 3-BETA-GALACTOSYLTRANSFERASE 1-RELATED"/>
    <property type="match status" value="1"/>
</dbReference>
<keyword evidence="9" id="KW-0735">Signal-anchor</keyword>
<proteinExistence type="inferred from homology"/>
<feature type="domain" description="Fringe-like glycosyltransferase" evidence="12">
    <location>
        <begin position="61"/>
        <end position="194"/>
    </location>
</feature>
<evidence type="ECO:0000256" key="11">
    <source>
        <dbReference type="ARBA" id="ARBA00023136"/>
    </source>
</evidence>
<evidence type="ECO:0000256" key="8">
    <source>
        <dbReference type="ARBA" id="ARBA00022741"/>
    </source>
</evidence>
<evidence type="ECO:0000256" key="4">
    <source>
        <dbReference type="ARBA" id="ARBA00012557"/>
    </source>
</evidence>
<dbReference type="OrthoDB" id="414175at2759"/>
<dbReference type="EC" id="2.4.1.122" evidence="4"/>
<evidence type="ECO:0000256" key="5">
    <source>
        <dbReference type="ARBA" id="ARBA00022676"/>
    </source>
</evidence>
<keyword evidence="5" id="KW-0328">Glycosyltransferase</keyword>
<keyword evidence="11" id="KW-0472">Membrane</keyword>
<keyword evidence="6" id="KW-0808">Transferase</keyword>
<organism evidence="13 14">
    <name type="scientific">Intoshia linei</name>
    <dbReference type="NCBI Taxonomy" id="1819745"/>
    <lineage>
        <taxon>Eukaryota</taxon>
        <taxon>Metazoa</taxon>
        <taxon>Spiralia</taxon>
        <taxon>Lophotrochozoa</taxon>
        <taxon>Mesozoa</taxon>
        <taxon>Orthonectida</taxon>
        <taxon>Rhopaluridae</taxon>
        <taxon>Intoshia</taxon>
    </lineage>
</organism>
<dbReference type="AlphaFoldDB" id="A0A177ATW7"/>
<evidence type="ECO:0000256" key="10">
    <source>
        <dbReference type="ARBA" id="ARBA00022989"/>
    </source>
</evidence>
<dbReference type="GO" id="GO:0016020">
    <property type="term" value="C:membrane"/>
    <property type="evidence" value="ECO:0007669"/>
    <property type="project" value="UniProtKB-SubCell"/>
</dbReference>
<dbReference type="GO" id="GO:0016263">
    <property type="term" value="F:glycoprotein-N-acetylgalactosamine 3-beta-galactosyltransferase activity"/>
    <property type="evidence" value="ECO:0007669"/>
    <property type="project" value="UniProtKB-EC"/>
</dbReference>
<evidence type="ECO:0000256" key="2">
    <source>
        <dbReference type="ARBA" id="ARBA00004922"/>
    </source>
</evidence>
<dbReference type="PANTHER" id="PTHR23033">
    <property type="entry name" value="BETA1,3-GALACTOSYLTRANSFERASE"/>
    <property type="match status" value="1"/>
</dbReference>
<keyword evidence="14" id="KW-1185">Reference proteome</keyword>
<comment type="caution">
    <text evidence="13">The sequence shown here is derived from an EMBL/GenBank/DDBJ whole genome shotgun (WGS) entry which is preliminary data.</text>
</comment>
<evidence type="ECO:0000256" key="3">
    <source>
        <dbReference type="ARBA" id="ARBA00006462"/>
    </source>
</evidence>
<dbReference type="UniPathway" id="UPA00378"/>
<comment type="similarity">
    <text evidence="3">Belongs to the glycosyltransferase 31 family. Beta3-Gal-T subfamily.</text>
</comment>
<protein>
    <recommendedName>
        <fullName evidence="4">N-acetylgalactosaminide beta-1,3-galactosyltransferase</fullName>
        <ecNumber evidence="4">2.4.1.122</ecNumber>
    </recommendedName>
</protein>
<evidence type="ECO:0000256" key="1">
    <source>
        <dbReference type="ARBA" id="ARBA00004606"/>
    </source>
</evidence>
<dbReference type="GO" id="GO:0000166">
    <property type="term" value="F:nucleotide binding"/>
    <property type="evidence" value="ECO:0007669"/>
    <property type="project" value="UniProtKB-KW"/>
</dbReference>
<accession>A0A177ATW7</accession>
<dbReference type="InterPro" id="IPR026050">
    <property type="entry name" value="C1GALT1/C1GALT1_chp1"/>
</dbReference>
<sequence>MYQSNFKLNQTSYLDLNTSEIKNIKIFCFIITYPKNLKVAKLLNILWTKKCDGHVFISSEKSKKLPIHAINITESHNILWPKTVAGFKYAYDNIRGNYDWVFKADDDTFAIIENMKLILSKFNSSEKLYAGRRFKWGKTQGYMSGGAGYLLSKAAVDTFVEKAMINPNICDQTPEGAEDVKMGICAENSGIKAIDTRDSKQRQTFFALEPISQLIANNLSPKFWLRSYDYYPFIDGNECCSNRPATFHYVNYKMLHLYYYLIYNVHVNTTYTNKIFIYF</sequence>
<evidence type="ECO:0000256" key="9">
    <source>
        <dbReference type="ARBA" id="ARBA00022968"/>
    </source>
</evidence>
<dbReference type="Pfam" id="PF02434">
    <property type="entry name" value="Fringe"/>
    <property type="match status" value="1"/>
</dbReference>
<keyword evidence="10" id="KW-1133">Transmembrane helix</keyword>
<dbReference type="InterPro" id="IPR003378">
    <property type="entry name" value="Fringe-like_glycosylTrfase"/>
</dbReference>
<comment type="subcellular location">
    <subcellularLocation>
        <location evidence="1">Membrane</location>
        <topology evidence="1">Single-pass type II membrane protein</topology>
    </subcellularLocation>
</comment>
<dbReference type="Gene3D" id="3.90.550.50">
    <property type="match status" value="1"/>
</dbReference>